<dbReference type="GO" id="GO:0032259">
    <property type="term" value="P:methylation"/>
    <property type="evidence" value="ECO:0007669"/>
    <property type="project" value="UniProtKB-KW"/>
</dbReference>
<evidence type="ECO:0000313" key="2">
    <source>
        <dbReference type="EMBL" id="SDG74540.1"/>
    </source>
</evidence>
<proteinExistence type="predicted"/>
<dbReference type="GO" id="GO:0008168">
    <property type="term" value="F:methyltransferase activity"/>
    <property type="evidence" value="ECO:0007669"/>
    <property type="project" value="UniProtKB-KW"/>
</dbReference>
<dbReference type="NCBIfam" id="TIGR01444">
    <property type="entry name" value="fkbM_fam"/>
    <property type="match status" value="1"/>
</dbReference>
<keyword evidence="2" id="KW-0489">Methyltransferase</keyword>
<dbReference type="PANTHER" id="PTHR34203">
    <property type="entry name" value="METHYLTRANSFERASE, FKBM FAMILY PROTEIN"/>
    <property type="match status" value="1"/>
</dbReference>
<dbReference type="STRING" id="83401.SAMN05421742_102297"/>
<keyword evidence="2" id="KW-0808">Transferase</keyword>
<dbReference type="SUPFAM" id="SSF53335">
    <property type="entry name" value="S-adenosyl-L-methionine-dependent methyltransferases"/>
    <property type="match status" value="1"/>
</dbReference>
<reference evidence="3" key="1">
    <citation type="submission" date="2016-10" db="EMBL/GenBank/DDBJ databases">
        <authorList>
            <person name="Varghese N."/>
            <person name="Submissions S."/>
        </authorList>
    </citation>
    <scope>NUCLEOTIDE SEQUENCE [LARGE SCALE GENOMIC DNA]</scope>
    <source>
        <strain evidence="3">930I</strain>
    </source>
</reference>
<dbReference type="EMBL" id="FNCV01000002">
    <property type="protein sequence ID" value="SDG74540.1"/>
    <property type="molecule type" value="Genomic_DNA"/>
</dbReference>
<dbReference type="AlphaFoldDB" id="A0A1G7WTC6"/>
<evidence type="ECO:0000313" key="3">
    <source>
        <dbReference type="Proteomes" id="UP000217076"/>
    </source>
</evidence>
<name>A0A1G7WTC6_9PROT</name>
<dbReference type="Pfam" id="PF05050">
    <property type="entry name" value="Methyltransf_21"/>
    <property type="match status" value="1"/>
</dbReference>
<dbReference type="RefSeq" id="WP_092616097.1">
    <property type="nucleotide sequence ID" value="NZ_FNCV01000002.1"/>
</dbReference>
<gene>
    <name evidence="2" type="ORF">SAMN05421742_102297</name>
</gene>
<dbReference type="Proteomes" id="UP000217076">
    <property type="component" value="Unassembled WGS sequence"/>
</dbReference>
<organism evidence="2 3">
    <name type="scientific">Roseospirillum parvum</name>
    <dbReference type="NCBI Taxonomy" id="83401"/>
    <lineage>
        <taxon>Bacteria</taxon>
        <taxon>Pseudomonadati</taxon>
        <taxon>Pseudomonadota</taxon>
        <taxon>Alphaproteobacteria</taxon>
        <taxon>Rhodospirillales</taxon>
        <taxon>Rhodospirillaceae</taxon>
        <taxon>Roseospirillum</taxon>
    </lineage>
</organism>
<sequence length="289" mass="30633">MSDPAPATVRLEVGFAAHGARPEATLKLDLDPQAPGQWAILARFRLGQAYEAGTTALLRQVLGPGDGMVDVGAHVGYMSTLAGLTVGPTGWVVAVEPDPANLAALAHNLSLNGLDWVEPLAAAVAERAGQGTLYVNADMDAGHALWPVARHGFNEKTRADPKTRPVPLTTLADILEGRPDPRLVKIDTEGAEGAVIAGAGARLTPARLPLVIAELNLFGLDAMGHDEMGLRRAMTGRGYLEYAIADDPPRLRRLLAERLYGHMGVVNLLFRAPEVSPGLPVDPTPWQPD</sequence>
<dbReference type="OrthoDB" id="9814604at2"/>
<evidence type="ECO:0000259" key="1">
    <source>
        <dbReference type="Pfam" id="PF05050"/>
    </source>
</evidence>
<dbReference type="Gene3D" id="3.40.50.150">
    <property type="entry name" value="Vaccinia Virus protein VP39"/>
    <property type="match status" value="1"/>
</dbReference>
<dbReference type="PANTHER" id="PTHR34203:SF15">
    <property type="entry name" value="SLL1173 PROTEIN"/>
    <property type="match status" value="1"/>
</dbReference>
<dbReference type="InterPro" id="IPR029063">
    <property type="entry name" value="SAM-dependent_MTases_sf"/>
</dbReference>
<accession>A0A1G7WTC6</accession>
<protein>
    <submittedName>
        <fullName evidence="2">Methyltransferase, FkbM family</fullName>
    </submittedName>
</protein>
<dbReference type="InterPro" id="IPR052514">
    <property type="entry name" value="SAM-dependent_MTase"/>
</dbReference>
<keyword evidence="3" id="KW-1185">Reference proteome</keyword>
<feature type="domain" description="Methyltransferase FkbM" evidence="1">
    <location>
        <begin position="70"/>
        <end position="239"/>
    </location>
</feature>
<dbReference type="InterPro" id="IPR006342">
    <property type="entry name" value="FkbM_mtfrase"/>
</dbReference>